<dbReference type="RefSeq" id="XP_001312705.1">
    <property type="nucleotide sequence ID" value="XM_001312704.1"/>
</dbReference>
<dbReference type="PROSITE" id="PS00108">
    <property type="entry name" value="PROTEIN_KINASE_ST"/>
    <property type="match status" value="1"/>
</dbReference>
<dbReference type="InterPro" id="IPR017441">
    <property type="entry name" value="Protein_kinase_ATP_BS"/>
</dbReference>
<evidence type="ECO:0000313" key="7">
    <source>
        <dbReference type="Proteomes" id="UP000001542"/>
    </source>
</evidence>
<dbReference type="InterPro" id="IPR011009">
    <property type="entry name" value="Kinase-like_dom_sf"/>
</dbReference>
<dbReference type="SMART" id="SM00220">
    <property type="entry name" value="S_TKc"/>
    <property type="match status" value="1"/>
</dbReference>
<protein>
    <submittedName>
        <fullName evidence="6">CAMK family protein kinase</fullName>
    </submittedName>
</protein>
<dbReference type="Pfam" id="PF00069">
    <property type="entry name" value="Pkinase"/>
    <property type="match status" value="1"/>
</dbReference>
<dbReference type="VEuPathDB" id="TrichDB:TVAG_373790"/>
<evidence type="ECO:0000313" key="6">
    <source>
        <dbReference type="EMBL" id="EAX99775.1"/>
    </source>
</evidence>
<keyword evidence="2 3" id="KW-0067">ATP-binding</keyword>
<dbReference type="PANTHER" id="PTHR24362">
    <property type="entry name" value="SERINE/THREONINE-PROTEIN KINASE NEK"/>
    <property type="match status" value="1"/>
</dbReference>
<dbReference type="AlphaFoldDB" id="A2F5L2"/>
<dbReference type="OMA" id="LYLVYHE"/>
<dbReference type="KEGG" id="tva:4757594"/>
<evidence type="ECO:0000256" key="4">
    <source>
        <dbReference type="RuleBase" id="RU000304"/>
    </source>
</evidence>
<name>A2F5L2_TRIV3</name>
<proteinExistence type="inferred from homology"/>
<dbReference type="InParanoid" id="A2F5L2"/>
<keyword evidence="6" id="KW-0418">Kinase</keyword>
<evidence type="ECO:0000256" key="2">
    <source>
        <dbReference type="ARBA" id="ARBA00022840"/>
    </source>
</evidence>
<dbReference type="PROSITE" id="PS00107">
    <property type="entry name" value="PROTEIN_KINASE_ATP"/>
    <property type="match status" value="1"/>
</dbReference>
<dbReference type="InterPro" id="IPR008271">
    <property type="entry name" value="Ser/Thr_kinase_AS"/>
</dbReference>
<keyword evidence="7" id="KW-1185">Reference proteome</keyword>
<dbReference type="GO" id="GO:0004674">
    <property type="term" value="F:protein serine/threonine kinase activity"/>
    <property type="evidence" value="ECO:0007669"/>
    <property type="project" value="UniProtKB-KW"/>
</dbReference>
<dbReference type="STRING" id="5722.A2F5L2"/>
<dbReference type="GO" id="GO:0005524">
    <property type="term" value="F:ATP binding"/>
    <property type="evidence" value="ECO:0007669"/>
    <property type="project" value="UniProtKB-UniRule"/>
</dbReference>
<evidence type="ECO:0000256" key="3">
    <source>
        <dbReference type="PROSITE-ProRule" id="PRU10141"/>
    </source>
</evidence>
<dbReference type="VEuPathDB" id="TrichDB:TVAGG3_1055250"/>
<comment type="similarity">
    <text evidence="4">Belongs to the protein kinase superfamily.</text>
</comment>
<dbReference type="OrthoDB" id="541276at2759"/>
<accession>A2F5L2</accession>
<keyword evidence="4" id="KW-0723">Serine/threonine-protein kinase</keyword>
<reference evidence="6" key="2">
    <citation type="journal article" date="2007" name="Science">
        <title>Draft genome sequence of the sexually transmitted pathogen Trichomonas vaginalis.</title>
        <authorList>
            <person name="Carlton J.M."/>
            <person name="Hirt R.P."/>
            <person name="Silva J.C."/>
            <person name="Delcher A.L."/>
            <person name="Schatz M."/>
            <person name="Zhao Q."/>
            <person name="Wortman J.R."/>
            <person name="Bidwell S.L."/>
            <person name="Alsmark U.C.M."/>
            <person name="Besteiro S."/>
            <person name="Sicheritz-Ponten T."/>
            <person name="Noel C.J."/>
            <person name="Dacks J.B."/>
            <person name="Foster P.G."/>
            <person name="Simillion C."/>
            <person name="Van de Peer Y."/>
            <person name="Miranda-Saavedra D."/>
            <person name="Barton G.J."/>
            <person name="Westrop G.D."/>
            <person name="Mueller S."/>
            <person name="Dessi D."/>
            <person name="Fiori P.L."/>
            <person name="Ren Q."/>
            <person name="Paulsen I."/>
            <person name="Zhang H."/>
            <person name="Bastida-Corcuera F.D."/>
            <person name="Simoes-Barbosa A."/>
            <person name="Brown M.T."/>
            <person name="Hayes R.D."/>
            <person name="Mukherjee M."/>
            <person name="Okumura C.Y."/>
            <person name="Schneider R."/>
            <person name="Smith A.J."/>
            <person name="Vanacova S."/>
            <person name="Villalvazo M."/>
            <person name="Haas B.J."/>
            <person name="Pertea M."/>
            <person name="Feldblyum T.V."/>
            <person name="Utterback T.R."/>
            <person name="Shu C.L."/>
            <person name="Osoegawa K."/>
            <person name="de Jong P.J."/>
            <person name="Hrdy I."/>
            <person name="Horvathova L."/>
            <person name="Zubacova Z."/>
            <person name="Dolezal P."/>
            <person name="Malik S.B."/>
            <person name="Logsdon J.M. Jr."/>
            <person name="Henze K."/>
            <person name="Gupta A."/>
            <person name="Wang C.C."/>
            <person name="Dunne R.L."/>
            <person name="Upcroft J.A."/>
            <person name="Upcroft P."/>
            <person name="White O."/>
            <person name="Salzberg S.L."/>
            <person name="Tang P."/>
            <person name="Chiu C.-H."/>
            <person name="Lee Y.-S."/>
            <person name="Embley T.M."/>
            <person name="Coombs G.H."/>
            <person name="Mottram J.C."/>
            <person name="Tachezy J."/>
            <person name="Fraser-Liggett C.M."/>
            <person name="Johnson P.J."/>
        </authorList>
    </citation>
    <scope>NUCLEOTIDE SEQUENCE [LARGE SCALE GENOMIC DNA]</scope>
    <source>
        <strain evidence="6">G3</strain>
    </source>
</reference>
<keyword evidence="6" id="KW-0808">Transferase</keyword>
<dbReference type="SUPFAM" id="SSF56112">
    <property type="entry name" value="Protein kinase-like (PK-like)"/>
    <property type="match status" value="1"/>
</dbReference>
<dbReference type="Gene3D" id="1.10.510.10">
    <property type="entry name" value="Transferase(Phosphotransferase) domain 1"/>
    <property type="match status" value="1"/>
</dbReference>
<evidence type="ECO:0000259" key="5">
    <source>
        <dbReference type="PROSITE" id="PS50011"/>
    </source>
</evidence>
<dbReference type="eggNOG" id="KOG0583">
    <property type="taxonomic scope" value="Eukaryota"/>
</dbReference>
<sequence>MQSTKESEFFKELGITFDKVIGEGGYGILYLVYHEQYKSYFAMKKIPEKRFNQAEIDCLKNIDHPNIVSLYKYYFFNGFVYLLMEYCPVDLSMILQKQSELDEEILRKYVHDILLAIKACHDRCIAHSDIKPSNFLIDKYGRIKVCDFGFSDVYENCSCQMYCGTLLFIAPEVLKKQEYNPMKADIWALGVTLYYMATK</sequence>
<feature type="binding site" evidence="3">
    <location>
        <position position="44"/>
    </location>
    <ligand>
        <name>ATP</name>
        <dbReference type="ChEBI" id="CHEBI:30616"/>
    </ligand>
</feature>
<dbReference type="Proteomes" id="UP000001542">
    <property type="component" value="Unassembled WGS sequence"/>
</dbReference>
<reference evidence="6" key="1">
    <citation type="submission" date="2006-10" db="EMBL/GenBank/DDBJ databases">
        <authorList>
            <person name="Amadeo P."/>
            <person name="Zhao Q."/>
            <person name="Wortman J."/>
            <person name="Fraser-Liggett C."/>
            <person name="Carlton J."/>
        </authorList>
    </citation>
    <scope>NUCLEOTIDE SEQUENCE</scope>
    <source>
        <strain evidence="6">G3</strain>
    </source>
</reference>
<keyword evidence="1 3" id="KW-0547">Nucleotide-binding</keyword>
<evidence type="ECO:0000256" key="1">
    <source>
        <dbReference type="ARBA" id="ARBA00022741"/>
    </source>
</evidence>
<feature type="domain" description="Protein kinase" evidence="5">
    <location>
        <begin position="15"/>
        <end position="199"/>
    </location>
</feature>
<dbReference type="EMBL" id="DS113625">
    <property type="protein sequence ID" value="EAX99775.1"/>
    <property type="molecule type" value="Genomic_DNA"/>
</dbReference>
<organism evidence="6 7">
    <name type="scientific">Trichomonas vaginalis (strain ATCC PRA-98 / G3)</name>
    <dbReference type="NCBI Taxonomy" id="412133"/>
    <lineage>
        <taxon>Eukaryota</taxon>
        <taxon>Metamonada</taxon>
        <taxon>Parabasalia</taxon>
        <taxon>Trichomonadida</taxon>
        <taxon>Trichomonadidae</taxon>
        <taxon>Trichomonas</taxon>
    </lineage>
</organism>
<dbReference type="InterPro" id="IPR000719">
    <property type="entry name" value="Prot_kinase_dom"/>
</dbReference>
<gene>
    <name evidence="6" type="ORF">TVAG_175440</name>
</gene>
<dbReference type="PANTHER" id="PTHR24362:SF309">
    <property type="entry name" value="PROTEIN KINASE DOMAIN-CONTAINING PROTEIN"/>
    <property type="match status" value="1"/>
</dbReference>
<dbReference type="PROSITE" id="PS50011">
    <property type="entry name" value="PROTEIN_KINASE_DOM"/>
    <property type="match status" value="1"/>
</dbReference>